<feature type="non-terminal residue" evidence="1">
    <location>
        <position position="1"/>
    </location>
</feature>
<protein>
    <submittedName>
        <fullName evidence="1">17020_t:CDS:1</fullName>
    </submittedName>
</protein>
<organism evidence="1 2">
    <name type="scientific">Cetraspora pellucida</name>
    <dbReference type="NCBI Taxonomy" id="1433469"/>
    <lineage>
        <taxon>Eukaryota</taxon>
        <taxon>Fungi</taxon>
        <taxon>Fungi incertae sedis</taxon>
        <taxon>Mucoromycota</taxon>
        <taxon>Glomeromycotina</taxon>
        <taxon>Glomeromycetes</taxon>
        <taxon>Diversisporales</taxon>
        <taxon>Gigasporaceae</taxon>
        <taxon>Cetraspora</taxon>
    </lineage>
</organism>
<dbReference type="Gene3D" id="3.60.10.10">
    <property type="entry name" value="Endonuclease/exonuclease/phosphatase"/>
    <property type="match status" value="1"/>
</dbReference>
<dbReference type="AlphaFoldDB" id="A0A9N9K957"/>
<dbReference type="SUPFAM" id="SSF56219">
    <property type="entry name" value="DNase I-like"/>
    <property type="match status" value="1"/>
</dbReference>
<reference evidence="1" key="1">
    <citation type="submission" date="2021-06" db="EMBL/GenBank/DDBJ databases">
        <authorList>
            <person name="Kallberg Y."/>
            <person name="Tangrot J."/>
            <person name="Rosling A."/>
        </authorList>
    </citation>
    <scope>NUCLEOTIDE SEQUENCE</scope>
    <source>
        <strain evidence="1">FL966</strain>
    </source>
</reference>
<sequence length="120" mass="14066">THNYNGHIIGLDLHFKHNSIRILQIYLSTSEKKQLHAKIQEQIILLCNNSNYQLIILSDFNSVPNPHQDRNPSKNTSIPESQILKCLISHQFKDIYRFFFPTTLNFTFSCSTYNSRIDQI</sequence>
<evidence type="ECO:0000313" key="1">
    <source>
        <dbReference type="EMBL" id="CAG8818171.1"/>
    </source>
</evidence>
<keyword evidence="2" id="KW-1185">Reference proteome</keyword>
<dbReference type="EMBL" id="CAJVQA010046364">
    <property type="protein sequence ID" value="CAG8818171.1"/>
    <property type="molecule type" value="Genomic_DNA"/>
</dbReference>
<evidence type="ECO:0000313" key="2">
    <source>
        <dbReference type="Proteomes" id="UP000789759"/>
    </source>
</evidence>
<dbReference type="OrthoDB" id="2411800at2759"/>
<accession>A0A9N9K957</accession>
<gene>
    <name evidence="1" type="ORF">CPELLU_LOCUS19414</name>
</gene>
<dbReference type="Proteomes" id="UP000789759">
    <property type="component" value="Unassembled WGS sequence"/>
</dbReference>
<proteinExistence type="predicted"/>
<name>A0A9N9K957_9GLOM</name>
<dbReference type="InterPro" id="IPR036691">
    <property type="entry name" value="Endo/exonu/phosph_ase_sf"/>
</dbReference>
<comment type="caution">
    <text evidence="1">The sequence shown here is derived from an EMBL/GenBank/DDBJ whole genome shotgun (WGS) entry which is preliminary data.</text>
</comment>